<keyword evidence="2 4" id="KW-0863">Zinc-finger</keyword>
<dbReference type="Pfam" id="PF13923">
    <property type="entry name" value="zf-C3HC4_2"/>
    <property type="match status" value="1"/>
</dbReference>
<evidence type="ECO:0000313" key="8">
    <source>
        <dbReference type="Proteomes" id="UP000734854"/>
    </source>
</evidence>
<feature type="region of interest" description="Disordered" evidence="5">
    <location>
        <begin position="142"/>
        <end position="216"/>
    </location>
</feature>
<keyword evidence="3" id="KW-0862">Zinc</keyword>
<evidence type="ECO:0000313" key="7">
    <source>
        <dbReference type="EMBL" id="KAG6480884.1"/>
    </source>
</evidence>
<dbReference type="CDD" id="cd16525">
    <property type="entry name" value="RING-HC_PCGF"/>
    <property type="match status" value="1"/>
</dbReference>
<gene>
    <name evidence="7" type="ORF">ZIOFF_057472</name>
</gene>
<organism evidence="7 8">
    <name type="scientific">Zingiber officinale</name>
    <name type="common">Ginger</name>
    <name type="synonym">Amomum zingiber</name>
    <dbReference type="NCBI Taxonomy" id="94328"/>
    <lineage>
        <taxon>Eukaryota</taxon>
        <taxon>Viridiplantae</taxon>
        <taxon>Streptophyta</taxon>
        <taxon>Embryophyta</taxon>
        <taxon>Tracheophyta</taxon>
        <taxon>Spermatophyta</taxon>
        <taxon>Magnoliopsida</taxon>
        <taxon>Liliopsida</taxon>
        <taxon>Zingiberales</taxon>
        <taxon>Zingiberaceae</taxon>
        <taxon>Zingiber</taxon>
    </lineage>
</organism>
<dbReference type="PANTHER" id="PTHR46293:SF1">
    <property type="entry name" value="OS03G0632800 PROTEIN"/>
    <property type="match status" value="1"/>
</dbReference>
<evidence type="ECO:0000256" key="5">
    <source>
        <dbReference type="SAM" id="MobiDB-lite"/>
    </source>
</evidence>
<dbReference type="AlphaFoldDB" id="A0A8J5F712"/>
<dbReference type="PANTHER" id="PTHR46293">
    <property type="entry name" value="E3 UBIQUITIN PROTEIN LIGASE DRIP1"/>
    <property type="match status" value="1"/>
</dbReference>
<evidence type="ECO:0000256" key="3">
    <source>
        <dbReference type="ARBA" id="ARBA00022833"/>
    </source>
</evidence>
<reference evidence="7 8" key="1">
    <citation type="submission" date="2020-08" db="EMBL/GenBank/DDBJ databases">
        <title>Plant Genome Project.</title>
        <authorList>
            <person name="Zhang R.-G."/>
        </authorList>
    </citation>
    <scope>NUCLEOTIDE SEQUENCE [LARGE SCALE GENOMIC DNA]</scope>
    <source>
        <tissue evidence="7">Rhizome</tissue>
    </source>
</reference>
<dbReference type="EMBL" id="JACMSC010000016">
    <property type="protein sequence ID" value="KAG6480884.1"/>
    <property type="molecule type" value="Genomic_DNA"/>
</dbReference>
<dbReference type="Proteomes" id="UP000734854">
    <property type="component" value="Unassembled WGS sequence"/>
</dbReference>
<feature type="domain" description="RING-type" evidence="6">
    <location>
        <begin position="33"/>
        <end position="74"/>
    </location>
</feature>
<accession>A0A8J5F712</accession>
<evidence type="ECO:0000256" key="2">
    <source>
        <dbReference type="ARBA" id="ARBA00022771"/>
    </source>
</evidence>
<keyword evidence="8" id="KW-1185">Reference proteome</keyword>
<dbReference type="SMART" id="SM00184">
    <property type="entry name" value="RING"/>
    <property type="match status" value="1"/>
</dbReference>
<dbReference type="PROSITE" id="PS00518">
    <property type="entry name" value="ZF_RING_1"/>
    <property type="match status" value="1"/>
</dbReference>
<evidence type="ECO:0000256" key="1">
    <source>
        <dbReference type="ARBA" id="ARBA00022723"/>
    </source>
</evidence>
<dbReference type="GO" id="GO:0004842">
    <property type="term" value="F:ubiquitin-protein transferase activity"/>
    <property type="evidence" value="ECO:0007669"/>
    <property type="project" value="InterPro"/>
</dbReference>
<name>A0A8J5F712_ZINOF</name>
<dbReference type="PROSITE" id="PS50089">
    <property type="entry name" value="ZF_RING_2"/>
    <property type="match status" value="1"/>
</dbReference>
<evidence type="ECO:0000256" key="4">
    <source>
        <dbReference type="PROSITE-ProRule" id="PRU00175"/>
    </source>
</evidence>
<sequence length="436" mass="48641">MASSGTEEDEVSAAGPVQVVEVKRKLLSACMTCPICNKLIRDATTISECLHTFCRKCIFEKLDEEETDCCPVCNIHLGFLPVEKLRADHNLQDLRVKIFPLKKPKHGAFDSAPSITLPARRKEISLSSLVVNTPRVTIQIGPLGRRKRPVGNRPTFHGSESYKNEDDTADKFAKKSSWNGNSTKQALNRRQAALPSDNSNSDANKDTGSDVTATQDKAELWKPLNCLVEAANRTKSFRSGLQNSFIKAEQNKVADGEINTNETKVMEHPHKSKSQDEKNDNAEMACMTIKSRRLKSVNQKRRNHNSTQTVHEVSDALSDKRITPLWFSLVASFDQAGGSSFPQISTNYLRIKDGNVPVSYIQKYLVNKLNLFSEDEIEITCRNEPMMPTMSLNNVVVQWLKGTPPSQRLPAVIGTSAKDFIVMLGYRPRQVGVPIQ</sequence>
<feature type="compositionally biased region" description="Polar residues" evidence="5">
    <location>
        <begin position="176"/>
        <end position="188"/>
    </location>
</feature>
<protein>
    <recommendedName>
        <fullName evidence="6">RING-type domain-containing protein</fullName>
    </recommendedName>
</protein>
<dbReference type="InterPro" id="IPR001841">
    <property type="entry name" value="Znf_RING"/>
</dbReference>
<comment type="caution">
    <text evidence="7">The sequence shown here is derived from an EMBL/GenBank/DDBJ whole genome shotgun (WGS) entry which is preliminary data.</text>
</comment>
<feature type="compositionally biased region" description="Basic and acidic residues" evidence="5">
    <location>
        <begin position="160"/>
        <end position="173"/>
    </location>
</feature>
<proteinExistence type="predicted"/>
<dbReference type="OrthoDB" id="1305878at2759"/>
<dbReference type="InterPro" id="IPR044807">
    <property type="entry name" value="DRIP1-like"/>
</dbReference>
<keyword evidence="1" id="KW-0479">Metal-binding</keyword>
<evidence type="ECO:0000259" key="6">
    <source>
        <dbReference type="PROSITE" id="PS50089"/>
    </source>
</evidence>
<dbReference type="InterPro" id="IPR017907">
    <property type="entry name" value="Znf_RING_CS"/>
</dbReference>
<dbReference type="GO" id="GO:0008270">
    <property type="term" value="F:zinc ion binding"/>
    <property type="evidence" value="ECO:0007669"/>
    <property type="project" value="UniProtKB-KW"/>
</dbReference>